<reference evidence="1 2" key="1">
    <citation type="submission" date="2017-11" db="EMBL/GenBank/DDBJ databases">
        <title>Reclassification of Bisgaard taxon 7 as Conservatibacter flavescens gen. nov., sp. nov.</title>
        <authorList>
            <person name="Christensen H."/>
        </authorList>
    </citation>
    <scope>NUCLEOTIDE SEQUENCE [LARGE SCALE GENOMIC DNA]</scope>
    <source>
        <strain evidence="1 2">7_4</strain>
    </source>
</reference>
<dbReference type="OrthoDB" id="5679745at2"/>
<evidence type="ECO:0000313" key="1">
    <source>
        <dbReference type="EMBL" id="PJG84585.1"/>
    </source>
</evidence>
<dbReference type="EMBL" id="PHHA01000027">
    <property type="protein sequence ID" value="PJG84585.1"/>
    <property type="molecule type" value="Genomic_DNA"/>
</dbReference>
<keyword evidence="2" id="KW-1185">Reference proteome</keyword>
<dbReference type="RefSeq" id="WP_100289551.1">
    <property type="nucleotide sequence ID" value="NZ_PHHA01000027.1"/>
</dbReference>
<name>A0A2M8S0C9_9PAST</name>
<dbReference type="AlphaFoldDB" id="A0A2M8S0C9"/>
<proteinExistence type="predicted"/>
<gene>
    <name evidence="1" type="ORF">CVP05_10630</name>
</gene>
<organism evidence="1 2">
    <name type="scientific">Conservatibacter flavescens</name>
    <dbReference type="NCBI Taxonomy" id="28161"/>
    <lineage>
        <taxon>Bacteria</taxon>
        <taxon>Pseudomonadati</taxon>
        <taxon>Pseudomonadota</taxon>
        <taxon>Gammaproteobacteria</taxon>
        <taxon>Pasteurellales</taxon>
        <taxon>Pasteurellaceae</taxon>
        <taxon>Conservatibacter</taxon>
    </lineage>
</organism>
<comment type="caution">
    <text evidence="1">The sequence shown here is derived from an EMBL/GenBank/DDBJ whole genome shotgun (WGS) entry which is preliminary data.</text>
</comment>
<protein>
    <submittedName>
        <fullName evidence="1">Uncharacterized protein</fullName>
    </submittedName>
</protein>
<accession>A0A2M8S0C9</accession>
<evidence type="ECO:0000313" key="2">
    <source>
        <dbReference type="Proteomes" id="UP000229329"/>
    </source>
</evidence>
<dbReference type="Proteomes" id="UP000229329">
    <property type="component" value="Unassembled WGS sequence"/>
</dbReference>
<sequence>MKNSFCIILILFLLNGCIVIDLMPSYSKTFNEDIWVDKKTGKALSDTDFNQCRHISIIGFKTKKSPSGLTQFLNEKDEQKSNDIYASCLQNKGYIFNASYKYCYKFKSTCEKYNKYRK</sequence>